<evidence type="ECO:0000256" key="5">
    <source>
        <dbReference type="ARBA" id="ARBA00022692"/>
    </source>
</evidence>
<dbReference type="GO" id="GO:0005886">
    <property type="term" value="C:plasma membrane"/>
    <property type="evidence" value="ECO:0007669"/>
    <property type="project" value="UniProtKB-SubCell"/>
</dbReference>
<proteinExistence type="inferred from homology"/>
<keyword evidence="4" id="KW-1003">Cell membrane</keyword>
<dbReference type="GO" id="GO:0022857">
    <property type="term" value="F:transmembrane transporter activity"/>
    <property type="evidence" value="ECO:0007669"/>
    <property type="project" value="InterPro"/>
</dbReference>
<feature type="transmembrane region" description="Helical" evidence="8">
    <location>
        <begin position="275"/>
        <end position="298"/>
    </location>
</feature>
<feature type="transmembrane region" description="Helical" evidence="8">
    <location>
        <begin position="187"/>
        <end position="212"/>
    </location>
</feature>
<evidence type="ECO:0000256" key="2">
    <source>
        <dbReference type="ARBA" id="ARBA00007935"/>
    </source>
</evidence>
<evidence type="ECO:0000313" key="9">
    <source>
        <dbReference type="EMBL" id="APT90009.1"/>
    </source>
</evidence>
<protein>
    <recommendedName>
        <fullName evidence="11">Iron ABC transporter permease</fullName>
    </recommendedName>
</protein>
<keyword evidence="6 8" id="KW-1133">Transmembrane helix</keyword>
<dbReference type="SUPFAM" id="SSF81345">
    <property type="entry name" value="ABC transporter involved in vitamin B12 uptake, BtuC"/>
    <property type="match status" value="1"/>
</dbReference>
<evidence type="ECO:0000256" key="3">
    <source>
        <dbReference type="ARBA" id="ARBA00022448"/>
    </source>
</evidence>
<dbReference type="InterPro" id="IPR037294">
    <property type="entry name" value="ABC_BtuC-like"/>
</dbReference>
<evidence type="ECO:0000256" key="4">
    <source>
        <dbReference type="ARBA" id="ARBA00022475"/>
    </source>
</evidence>
<comment type="similarity">
    <text evidence="2">Belongs to the binding-protein-dependent transport system permease family. FecCD subfamily.</text>
</comment>
<dbReference type="Proteomes" id="UP000185469">
    <property type="component" value="Chromosome"/>
</dbReference>
<gene>
    <name evidence="9" type="ORF">CSPHI_01710</name>
</gene>
<feature type="transmembrane region" description="Helical" evidence="8">
    <location>
        <begin position="305"/>
        <end position="322"/>
    </location>
</feature>
<dbReference type="Gene3D" id="1.10.3470.10">
    <property type="entry name" value="ABC transporter involved in vitamin B12 uptake, BtuC"/>
    <property type="match status" value="1"/>
</dbReference>
<keyword evidence="5 8" id="KW-0812">Transmembrane</keyword>
<evidence type="ECO:0000256" key="8">
    <source>
        <dbReference type="SAM" id="Phobius"/>
    </source>
</evidence>
<dbReference type="Pfam" id="PF01032">
    <property type="entry name" value="FecCD"/>
    <property type="match status" value="1"/>
</dbReference>
<dbReference type="STRING" id="1437874.CSPHI_01710"/>
<dbReference type="EMBL" id="CP009248">
    <property type="protein sequence ID" value="APT90009.1"/>
    <property type="molecule type" value="Genomic_DNA"/>
</dbReference>
<dbReference type="CDD" id="cd06550">
    <property type="entry name" value="TM_ABC_iron-siderophores_like"/>
    <property type="match status" value="1"/>
</dbReference>
<reference evidence="9 10" key="1">
    <citation type="submission" date="2014-08" db="EMBL/GenBank/DDBJ databases">
        <title>Complete genome sequence of Corynebacterium sphenisci CECT 5990(T) (=DSM 44792(T)), isolated from healthy wild penguins.</title>
        <authorList>
            <person name="Ruckert C."/>
            <person name="Albersmeier A."/>
            <person name="Winkler A."/>
            <person name="Kalinowski J."/>
        </authorList>
    </citation>
    <scope>NUCLEOTIDE SEQUENCE [LARGE SCALE GENOMIC DNA]</scope>
    <source>
        <strain evidence="9 10">DSM 44792</strain>
    </source>
</reference>
<dbReference type="PRINTS" id="PR00173">
    <property type="entry name" value="EDTRNSPORT"/>
</dbReference>
<dbReference type="AlphaFoldDB" id="A0A1L7CVW3"/>
<evidence type="ECO:0000256" key="6">
    <source>
        <dbReference type="ARBA" id="ARBA00022989"/>
    </source>
</evidence>
<dbReference type="KEGG" id="csph:CSPHI_01710"/>
<comment type="subcellular location">
    <subcellularLocation>
        <location evidence="1">Cell membrane</location>
        <topology evidence="1">Multi-pass membrane protein</topology>
    </subcellularLocation>
</comment>
<evidence type="ECO:0000256" key="1">
    <source>
        <dbReference type="ARBA" id="ARBA00004651"/>
    </source>
</evidence>
<evidence type="ECO:0008006" key="11">
    <source>
        <dbReference type="Google" id="ProtNLM"/>
    </source>
</evidence>
<keyword evidence="7 8" id="KW-0472">Membrane</keyword>
<feature type="transmembrane region" description="Helical" evidence="8">
    <location>
        <begin position="145"/>
        <end position="167"/>
    </location>
</feature>
<feature type="transmembrane region" description="Helical" evidence="8">
    <location>
        <begin position="119"/>
        <end position="138"/>
    </location>
</feature>
<dbReference type="GO" id="GO:0033214">
    <property type="term" value="P:siderophore-iron import into cell"/>
    <property type="evidence" value="ECO:0007669"/>
    <property type="project" value="TreeGrafter"/>
</dbReference>
<evidence type="ECO:0000256" key="7">
    <source>
        <dbReference type="ARBA" id="ARBA00023136"/>
    </source>
</evidence>
<dbReference type="PANTHER" id="PTHR30472">
    <property type="entry name" value="FERRIC ENTEROBACTIN TRANSPORT SYSTEM PERMEASE PROTEIN"/>
    <property type="match status" value="1"/>
</dbReference>
<dbReference type="InterPro" id="IPR000522">
    <property type="entry name" value="ABC_transptr_permease_BtuC"/>
</dbReference>
<feature type="transmembrane region" description="Helical" evidence="8">
    <location>
        <begin position="233"/>
        <end position="263"/>
    </location>
</feature>
<feature type="transmembrane region" description="Helical" evidence="8">
    <location>
        <begin position="92"/>
        <end position="113"/>
    </location>
</feature>
<sequence length="327" mass="32798">MGAPDRRLVRVLGVLLMLLATAVLLSLMLGAAPVPPSVAVRAMVNGSPGEPGQLIVREMRLPRTVIAVLAGVALAAAGVCLQALIRNPLADPGLLGVNAGASCAVACAAAAGISDPLHQVWWALAGAFLVSGLVVWLGSLSPVQLLLVGVAITAILTGITTAMTLIVPRAFDLMRGWVVGALDGRGVEVIGVTGVVVAAGLALALASTRALAALQLGEDSAVALGVRVRRTRLLVVASVALLAGGATAAAGPVAFLGLLMAHLARTLVGPDPRRMMPAAVIGGPVLLLAADVIGRLIVQPAEMPAGLMVAFLGGPLLVMLALRSGVR</sequence>
<keyword evidence="10" id="KW-1185">Reference proteome</keyword>
<evidence type="ECO:0000313" key="10">
    <source>
        <dbReference type="Proteomes" id="UP000185469"/>
    </source>
</evidence>
<dbReference type="PANTHER" id="PTHR30472:SF1">
    <property type="entry name" value="FE(3+) DICITRATE TRANSPORT SYSTEM PERMEASE PROTEIN FECC-RELATED"/>
    <property type="match status" value="1"/>
</dbReference>
<keyword evidence="3" id="KW-0813">Transport</keyword>
<accession>A0A1L7CVW3</accession>
<name>A0A1L7CVW3_9CORY</name>
<feature type="transmembrane region" description="Helical" evidence="8">
    <location>
        <begin position="65"/>
        <end position="85"/>
    </location>
</feature>
<organism evidence="9 10">
    <name type="scientific">Corynebacterium sphenisci DSM 44792</name>
    <dbReference type="NCBI Taxonomy" id="1437874"/>
    <lineage>
        <taxon>Bacteria</taxon>
        <taxon>Bacillati</taxon>
        <taxon>Actinomycetota</taxon>
        <taxon>Actinomycetes</taxon>
        <taxon>Mycobacteriales</taxon>
        <taxon>Corynebacteriaceae</taxon>
        <taxon>Corynebacterium</taxon>
    </lineage>
</organism>